<dbReference type="Proteomes" id="UP001419268">
    <property type="component" value="Unassembled WGS sequence"/>
</dbReference>
<keyword evidence="3" id="KW-1185">Reference proteome</keyword>
<name>A0AAP0HLG1_9MAGN</name>
<evidence type="ECO:0000313" key="2">
    <source>
        <dbReference type="EMBL" id="KAK9088711.1"/>
    </source>
</evidence>
<evidence type="ECO:0000256" key="1">
    <source>
        <dbReference type="SAM" id="MobiDB-lite"/>
    </source>
</evidence>
<reference evidence="2 3" key="1">
    <citation type="submission" date="2024-01" db="EMBL/GenBank/DDBJ databases">
        <title>Genome assemblies of Stephania.</title>
        <authorList>
            <person name="Yang L."/>
        </authorList>
    </citation>
    <scope>NUCLEOTIDE SEQUENCE [LARGE SCALE GENOMIC DNA]</scope>
    <source>
        <strain evidence="2">JXDWG</strain>
        <tissue evidence="2">Leaf</tissue>
    </source>
</reference>
<gene>
    <name evidence="2" type="ORF">Scep_027793</name>
</gene>
<proteinExistence type="predicted"/>
<sequence>MDASSWKTLNGRATPLQHHERMTAVPEREAAAAAAPTLPSKKNGDATRPPQFPYVRGGATWEDDRGAGKRGHDSTGTAVDKRWGRH</sequence>
<accession>A0AAP0HLG1</accession>
<organism evidence="2 3">
    <name type="scientific">Stephania cephalantha</name>
    <dbReference type="NCBI Taxonomy" id="152367"/>
    <lineage>
        <taxon>Eukaryota</taxon>
        <taxon>Viridiplantae</taxon>
        <taxon>Streptophyta</taxon>
        <taxon>Embryophyta</taxon>
        <taxon>Tracheophyta</taxon>
        <taxon>Spermatophyta</taxon>
        <taxon>Magnoliopsida</taxon>
        <taxon>Ranunculales</taxon>
        <taxon>Menispermaceae</taxon>
        <taxon>Menispermoideae</taxon>
        <taxon>Cissampelideae</taxon>
        <taxon>Stephania</taxon>
    </lineage>
</organism>
<feature type="compositionally biased region" description="Basic and acidic residues" evidence="1">
    <location>
        <begin position="62"/>
        <end position="86"/>
    </location>
</feature>
<feature type="compositionally biased region" description="Basic and acidic residues" evidence="1">
    <location>
        <begin position="17"/>
        <end position="30"/>
    </location>
</feature>
<comment type="caution">
    <text evidence="2">The sequence shown here is derived from an EMBL/GenBank/DDBJ whole genome shotgun (WGS) entry which is preliminary data.</text>
</comment>
<dbReference type="EMBL" id="JBBNAG010000012">
    <property type="protein sequence ID" value="KAK9088711.1"/>
    <property type="molecule type" value="Genomic_DNA"/>
</dbReference>
<feature type="region of interest" description="Disordered" evidence="1">
    <location>
        <begin position="1"/>
        <end position="86"/>
    </location>
</feature>
<protein>
    <submittedName>
        <fullName evidence="2">Uncharacterized protein</fullName>
    </submittedName>
</protein>
<evidence type="ECO:0000313" key="3">
    <source>
        <dbReference type="Proteomes" id="UP001419268"/>
    </source>
</evidence>
<dbReference type="AlphaFoldDB" id="A0AAP0HLG1"/>